<evidence type="ECO:0000313" key="2">
    <source>
        <dbReference type="Proteomes" id="UP001195196"/>
    </source>
</evidence>
<comment type="caution">
    <text evidence="1">The sequence shown here is derived from an EMBL/GenBank/DDBJ whole genome shotgun (WGS) entry which is preliminary data.</text>
</comment>
<dbReference type="EMBL" id="JAFFGU010000019">
    <property type="protein sequence ID" value="MBM7280325.1"/>
    <property type="molecule type" value="Genomic_DNA"/>
</dbReference>
<gene>
    <name evidence="1" type="ORF">JTZ10_21510</name>
</gene>
<evidence type="ECO:0000313" key="1">
    <source>
        <dbReference type="EMBL" id="MBM7280325.1"/>
    </source>
</evidence>
<sequence length="61" mass="6817">MSMDNPLDIIQQMRERFAAAPHHGLCHHIIDGETCECYVGAVAEWADILEDAIARKYGSES</sequence>
<dbReference type="AlphaFoldDB" id="A0AAW4GB48"/>
<accession>A0AAW4GB48</accession>
<dbReference type="Proteomes" id="UP001195196">
    <property type="component" value="Unassembled WGS sequence"/>
</dbReference>
<proteinExistence type="predicted"/>
<reference evidence="1" key="1">
    <citation type="submission" date="2021-02" db="EMBL/GenBank/DDBJ databases">
        <title>Taxonomy, biology and ecology of Rhodococcus bacteria occurring in California pistachio and other woody hosts as revealed by genome sequence analyses.</title>
        <authorList>
            <person name="Riely B."/>
            <person name="Gai Y."/>
        </authorList>
    </citation>
    <scope>NUCLEOTIDE SEQUENCE</scope>
    <source>
        <strain evidence="1">BP-295</strain>
    </source>
</reference>
<protein>
    <submittedName>
        <fullName evidence="1">Uncharacterized protein</fullName>
    </submittedName>
</protein>
<organism evidence="1 2">
    <name type="scientific">Gordonia rubripertincta</name>
    <name type="common">Rhodococcus corallinus</name>
    <dbReference type="NCBI Taxonomy" id="36822"/>
    <lineage>
        <taxon>Bacteria</taxon>
        <taxon>Bacillati</taxon>
        <taxon>Actinomycetota</taxon>
        <taxon>Actinomycetes</taxon>
        <taxon>Mycobacteriales</taxon>
        <taxon>Gordoniaceae</taxon>
        <taxon>Gordonia</taxon>
    </lineage>
</organism>
<name>A0AAW4GB48_GORRU</name>
<dbReference type="RefSeq" id="WP_182371965.1">
    <property type="nucleotide sequence ID" value="NZ_CP059694.1"/>
</dbReference>